<evidence type="ECO:0008006" key="8">
    <source>
        <dbReference type="Google" id="ProtNLM"/>
    </source>
</evidence>
<comment type="caution">
    <text evidence="6">The sequence shown here is derived from an EMBL/GenBank/DDBJ whole genome shotgun (WGS) entry which is preliminary data.</text>
</comment>
<organism evidence="6 7">
    <name type="scientific">Cryptolaemus montrouzieri</name>
    <dbReference type="NCBI Taxonomy" id="559131"/>
    <lineage>
        <taxon>Eukaryota</taxon>
        <taxon>Metazoa</taxon>
        <taxon>Ecdysozoa</taxon>
        <taxon>Arthropoda</taxon>
        <taxon>Hexapoda</taxon>
        <taxon>Insecta</taxon>
        <taxon>Pterygota</taxon>
        <taxon>Neoptera</taxon>
        <taxon>Endopterygota</taxon>
        <taxon>Coleoptera</taxon>
        <taxon>Polyphaga</taxon>
        <taxon>Cucujiformia</taxon>
        <taxon>Coccinelloidea</taxon>
        <taxon>Coccinellidae</taxon>
        <taxon>Scymninae</taxon>
        <taxon>Scymnini</taxon>
        <taxon>Cryptolaemus</taxon>
    </lineage>
</organism>
<dbReference type="Gene3D" id="3.40.640.10">
    <property type="entry name" value="Type I PLP-dependent aspartate aminotransferase-like (Major domain)"/>
    <property type="match status" value="1"/>
</dbReference>
<evidence type="ECO:0000256" key="4">
    <source>
        <dbReference type="ARBA" id="ARBA00022679"/>
    </source>
</evidence>
<accession>A0ABD2MPF4</accession>
<reference evidence="6 7" key="1">
    <citation type="journal article" date="2021" name="BMC Biol.">
        <title>Horizontally acquired antibacterial genes associated with adaptive radiation of ladybird beetles.</title>
        <authorList>
            <person name="Li H.S."/>
            <person name="Tang X.F."/>
            <person name="Huang Y.H."/>
            <person name="Xu Z.Y."/>
            <person name="Chen M.L."/>
            <person name="Du X.Y."/>
            <person name="Qiu B.Y."/>
            <person name="Chen P.T."/>
            <person name="Zhang W."/>
            <person name="Slipinski A."/>
            <person name="Escalona H.E."/>
            <person name="Waterhouse R.M."/>
            <person name="Zwick A."/>
            <person name="Pang H."/>
        </authorList>
    </citation>
    <scope>NUCLEOTIDE SEQUENCE [LARGE SCALE GENOMIC DNA]</scope>
    <source>
        <strain evidence="6">SYSU2018</strain>
    </source>
</reference>
<protein>
    <recommendedName>
        <fullName evidence="8">4-aminobutyrate aminotransferase, mitochondrial</fullName>
    </recommendedName>
</protein>
<evidence type="ECO:0000313" key="7">
    <source>
        <dbReference type="Proteomes" id="UP001516400"/>
    </source>
</evidence>
<dbReference type="Gene3D" id="3.90.1150.10">
    <property type="entry name" value="Aspartate Aminotransferase, domain 1"/>
    <property type="match status" value="1"/>
</dbReference>
<dbReference type="InterPro" id="IPR015421">
    <property type="entry name" value="PyrdxlP-dep_Trfase_major"/>
</dbReference>
<dbReference type="InterPro" id="IPR015424">
    <property type="entry name" value="PyrdxlP-dep_Trfase"/>
</dbReference>
<sequence>MHETSPIVSVIFTNKAIRNELISQSLSENHLYVRNLQKLFWHPGEPNGPCLKTAVPGPRSKELLDELNEIQQTGSIQLFADYNKSIGNYLIDVDGNILLDSFTQISSIPIGYNHPELLKVFHEEHNLKALINRPALGVFPGDYWPSKLKDVLLAVSPGLPQITTMMCGSCSNENAYKNIFIWYQKKARGGDVRFTEEEQQSCMINLPPGSPKLSLLSFHGGFHGRTFGALSTTHSKAIHKLDVPAFDWPVAHFPRYKYPLEENKKENKAEDDKCLAEVEDLFEKYKKKEYQLLE</sequence>
<evidence type="ECO:0000256" key="3">
    <source>
        <dbReference type="ARBA" id="ARBA00022576"/>
    </source>
</evidence>
<keyword evidence="4" id="KW-0808">Transferase</keyword>
<dbReference type="AlphaFoldDB" id="A0ABD2MPF4"/>
<name>A0ABD2MPF4_9CUCU</name>
<dbReference type="GO" id="GO:0008483">
    <property type="term" value="F:transaminase activity"/>
    <property type="evidence" value="ECO:0007669"/>
    <property type="project" value="UniProtKB-KW"/>
</dbReference>
<dbReference type="EMBL" id="JABFTP020000021">
    <property type="protein sequence ID" value="KAL3268247.1"/>
    <property type="molecule type" value="Genomic_DNA"/>
</dbReference>
<dbReference type="InterPro" id="IPR015422">
    <property type="entry name" value="PyrdxlP-dep_Trfase_small"/>
</dbReference>
<comment type="similarity">
    <text evidence="2">Belongs to the class-III pyridoxal-phosphate-dependent aminotransferase family.</text>
</comment>
<dbReference type="Proteomes" id="UP001516400">
    <property type="component" value="Unassembled WGS sequence"/>
</dbReference>
<comment type="cofactor">
    <cofactor evidence="1">
        <name>pyridoxal 5'-phosphate</name>
        <dbReference type="ChEBI" id="CHEBI:597326"/>
    </cofactor>
</comment>
<dbReference type="PANTHER" id="PTHR43206">
    <property type="entry name" value="AMINOTRANSFERASE"/>
    <property type="match status" value="1"/>
</dbReference>
<gene>
    <name evidence="6" type="ORF">HHI36_007371</name>
</gene>
<dbReference type="PANTHER" id="PTHR43206:SF1">
    <property type="entry name" value="4-AMINOBUTYRATE AMINOTRANSFERASE, MITOCHONDRIAL"/>
    <property type="match status" value="1"/>
</dbReference>
<dbReference type="SUPFAM" id="SSF53383">
    <property type="entry name" value="PLP-dependent transferases"/>
    <property type="match status" value="1"/>
</dbReference>
<evidence type="ECO:0000256" key="5">
    <source>
        <dbReference type="ARBA" id="ARBA00022898"/>
    </source>
</evidence>
<dbReference type="InterPro" id="IPR005814">
    <property type="entry name" value="Aminotrans_3"/>
</dbReference>
<proteinExistence type="inferred from homology"/>
<keyword evidence="5" id="KW-0663">Pyridoxal phosphate</keyword>
<evidence type="ECO:0000313" key="6">
    <source>
        <dbReference type="EMBL" id="KAL3268247.1"/>
    </source>
</evidence>
<keyword evidence="7" id="KW-1185">Reference proteome</keyword>
<evidence type="ECO:0000256" key="1">
    <source>
        <dbReference type="ARBA" id="ARBA00001933"/>
    </source>
</evidence>
<evidence type="ECO:0000256" key="2">
    <source>
        <dbReference type="ARBA" id="ARBA00008954"/>
    </source>
</evidence>
<keyword evidence="3" id="KW-0032">Aminotransferase</keyword>
<dbReference type="Pfam" id="PF00202">
    <property type="entry name" value="Aminotran_3"/>
    <property type="match status" value="1"/>
</dbReference>